<feature type="transmembrane region" description="Helical" evidence="8">
    <location>
        <begin position="152"/>
        <end position="170"/>
    </location>
</feature>
<comment type="pathway">
    <text evidence="8">Quinol/quinone metabolism; menaquinone biosynthesis; menaquinol from 1,4-dihydroxy-2-naphthoate: step 1/2.</text>
</comment>
<evidence type="ECO:0000313" key="10">
    <source>
        <dbReference type="EMBL" id="MDR6240904.1"/>
    </source>
</evidence>
<dbReference type="PIRSF" id="PIRSF005355">
    <property type="entry name" value="UBIAD1"/>
    <property type="match status" value="1"/>
</dbReference>
<proteinExistence type="inferred from homology"/>
<keyword evidence="5 8" id="KW-0812">Transmembrane</keyword>
<comment type="subcellular location">
    <subcellularLocation>
        <location evidence="8">Cell membrane</location>
        <topology evidence="8">Multi-pass membrane protein</topology>
    </subcellularLocation>
    <subcellularLocation>
        <location evidence="1">Membrane</location>
        <topology evidence="1">Multi-pass membrane protein</topology>
    </subcellularLocation>
</comment>
<dbReference type="InterPro" id="IPR044878">
    <property type="entry name" value="UbiA_sf"/>
</dbReference>
<dbReference type="GO" id="GO:0005886">
    <property type="term" value="C:plasma membrane"/>
    <property type="evidence" value="ECO:0007669"/>
    <property type="project" value="UniProtKB-SubCell"/>
</dbReference>
<keyword evidence="4 8" id="KW-0808">Transferase</keyword>
<dbReference type="CDD" id="cd13962">
    <property type="entry name" value="PT_UbiA_UBIAD1"/>
    <property type="match status" value="1"/>
</dbReference>
<dbReference type="NCBIfam" id="TIGR00751">
    <property type="entry name" value="menA"/>
    <property type="match status" value="1"/>
</dbReference>
<dbReference type="InterPro" id="IPR000537">
    <property type="entry name" value="UbiA_prenyltransferase"/>
</dbReference>
<dbReference type="GO" id="GO:0046428">
    <property type="term" value="F:1,4-dihydroxy-2-naphthoate polyprenyltransferase activity"/>
    <property type="evidence" value="ECO:0007669"/>
    <property type="project" value="UniProtKB-UniRule"/>
</dbReference>
<keyword evidence="7 8" id="KW-0472">Membrane</keyword>
<gene>
    <name evidence="8" type="primary">menA</name>
    <name evidence="10" type="ORF">HNQ88_003980</name>
</gene>
<keyword evidence="11" id="KW-1185">Reference proteome</keyword>
<comment type="caution">
    <text evidence="10">The sequence shown here is derived from an EMBL/GenBank/DDBJ whole genome shotgun (WGS) entry which is preliminary data.</text>
</comment>
<dbReference type="RefSeq" id="WP_309941269.1">
    <property type="nucleotide sequence ID" value="NZ_AP025305.1"/>
</dbReference>
<evidence type="ECO:0000256" key="7">
    <source>
        <dbReference type="ARBA" id="ARBA00023136"/>
    </source>
</evidence>
<dbReference type="NCBIfam" id="NF004750">
    <property type="entry name" value="PRK06080.1-2"/>
    <property type="match status" value="1"/>
</dbReference>
<feature type="transmembrane region" description="Helical" evidence="8">
    <location>
        <begin position="221"/>
        <end position="241"/>
    </location>
</feature>
<sequence length="299" mass="32884">MKNIAHWISAFRLRTLPLALSCILMAGFIASRLHSFNWSVFSLTCLTIIFLQVLSNIANDYGDSIHGADGEHRKGPKRAVSEGNISKNAMKKAIIALSTLSLISGILLLKVSVGINNEAFLYMLALGVLCIIGAITYTMGKKPYGYAGLGDLSVLFFFGFVGVIGSLFLFTHEVELAYILPALSLGLFSTAVLNVNNVRDIESDKIANKLSLPVRIGREKAVIYHWFLLGGGIISAIIFTLTNYHSSFQWLFLLSVPLFVKNGLAVQKYKEPQKLDPFLKQMALSTLLFVILFGIGYIL</sequence>
<evidence type="ECO:0000256" key="6">
    <source>
        <dbReference type="ARBA" id="ARBA00022989"/>
    </source>
</evidence>
<keyword evidence="3 8" id="KW-1003">Cell membrane</keyword>
<reference evidence="10" key="1">
    <citation type="submission" date="2023-07" db="EMBL/GenBank/DDBJ databases">
        <title>Genomic Encyclopedia of Type Strains, Phase IV (KMG-IV): sequencing the most valuable type-strain genomes for metagenomic binning, comparative biology and taxonomic classification.</title>
        <authorList>
            <person name="Goeker M."/>
        </authorList>
    </citation>
    <scope>NUCLEOTIDE SEQUENCE</scope>
    <source>
        <strain evidence="10">DSM 26174</strain>
    </source>
</reference>
<accession>A0AAE3XSR4</accession>
<comment type="function">
    <text evidence="8">Conversion of 1,4-dihydroxy-2-naphthoate (DHNA) to demethylmenaquinone (DMK).</text>
</comment>
<protein>
    <recommendedName>
        <fullName evidence="8 9">1,4-dihydroxy-2-naphthoate octaprenyltransferase</fullName>
        <shortName evidence="8">DHNA-octaprenyltransferase</shortName>
        <ecNumber evidence="8 9">2.5.1.74</ecNumber>
    </recommendedName>
</protein>
<evidence type="ECO:0000256" key="4">
    <source>
        <dbReference type="ARBA" id="ARBA00022679"/>
    </source>
</evidence>
<feature type="transmembrane region" description="Helical" evidence="8">
    <location>
        <begin position="176"/>
        <end position="195"/>
    </location>
</feature>
<feature type="transmembrane region" description="Helical" evidence="8">
    <location>
        <begin position="12"/>
        <end position="30"/>
    </location>
</feature>
<evidence type="ECO:0000313" key="11">
    <source>
        <dbReference type="Proteomes" id="UP001185092"/>
    </source>
</evidence>
<comment type="similarity">
    <text evidence="8">Belongs to the MenA family. Type 1 subfamily.</text>
</comment>
<dbReference type="GO" id="GO:0009234">
    <property type="term" value="P:menaquinone biosynthetic process"/>
    <property type="evidence" value="ECO:0007669"/>
    <property type="project" value="UniProtKB-UniRule"/>
</dbReference>
<dbReference type="EC" id="2.5.1.74" evidence="8 9"/>
<evidence type="ECO:0000256" key="1">
    <source>
        <dbReference type="ARBA" id="ARBA00004141"/>
    </source>
</evidence>
<dbReference type="AlphaFoldDB" id="A0AAE3XSR4"/>
<evidence type="ECO:0000256" key="5">
    <source>
        <dbReference type="ARBA" id="ARBA00022692"/>
    </source>
</evidence>
<evidence type="ECO:0000256" key="2">
    <source>
        <dbReference type="ARBA" id="ARBA00022428"/>
    </source>
</evidence>
<evidence type="ECO:0000256" key="8">
    <source>
        <dbReference type="HAMAP-Rule" id="MF_01937"/>
    </source>
</evidence>
<dbReference type="Pfam" id="PF01040">
    <property type="entry name" value="UbiA"/>
    <property type="match status" value="1"/>
</dbReference>
<keyword evidence="2 8" id="KW-0474">Menaquinone biosynthesis</keyword>
<name>A0AAE3XSR4_9BACT</name>
<evidence type="ECO:0000256" key="3">
    <source>
        <dbReference type="ARBA" id="ARBA00022475"/>
    </source>
</evidence>
<dbReference type="InterPro" id="IPR026046">
    <property type="entry name" value="UBIAD1"/>
</dbReference>
<dbReference type="PANTHER" id="PTHR13929:SF0">
    <property type="entry name" value="UBIA PRENYLTRANSFERASE DOMAIN-CONTAINING PROTEIN 1"/>
    <property type="match status" value="1"/>
</dbReference>
<dbReference type="PANTHER" id="PTHR13929">
    <property type="entry name" value="1,4-DIHYDROXY-2-NAPHTHOATE OCTAPRENYLTRANSFERASE"/>
    <property type="match status" value="1"/>
</dbReference>
<dbReference type="Gene3D" id="1.10.357.140">
    <property type="entry name" value="UbiA prenyltransferase"/>
    <property type="match status" value="1"/>
</dbReference>
<feature type="transmembrane region" description="Helical" evidence="8">
    <location>
        <begin position="36"/>
        <end position="54"/>
    </location>
</feature>
<feature type="transmembrane region" description="Helical" evidence="8">
    <location>
        <begin position="119"/>
        <end position="140"/>
    </location>
</feature>
<keyword evidence="6 8" id="KW-1133">Transmembrane helix</keyword>
<dbReference type="GO" id="GO:0042371">
    <property type="term" value="P:vitamin K biosynthetic process"/>
    <property type="evidence" value="ECO:0007669"/>
    <property type="project" value="TreeGrafter"/>
</dbReference>
<feature type="transmembrane region" description="Helical" evidence="8">
    <location>
        <begin position="278"/>
        <end position="298"/>
    </location>
</feature>
<comment type="catalytic activity">
    <reaction evidence="8">
        <text>an all-trans-polyprenyl diphosphate + 1,4-dihydroxy-2-naphthoate + H(+) = a 2-demethylmenaquinol + CO2 + diphosphate</text>
        <dbReference type="Rhea" id="RHEA:26478"/>
        <dbReference type="Rhea" id="RHEA-COMP:9563"/>
        <dbReference type="Rhea" id="RHEA-COMP:9564"/>
        <dbReference type="ChEBI" id="CHEBI:11173"/>
        <dbReference type="ChEBI" id="CHEBI:15378"/>
        <dbReference type="ChEBI" id="CHEBI:16526"/>
        <dbReference type="ChEBI" id="CHEBI:33019"/>
        <dbReference type="ChEBI" id="CHEBI:55437"/>
        <dbReference type="ChEBI" id="CHEBI:58914"/>
        <dbReference type="EC" id="2.5.1.74"/>
    </reaction>
</comment>
<feature type="transmembrane region" description="Helical" evidence="8">
    <location>
        <begin position="93"/>
        <end position="113"/>
    </location>
</feature>
<dbReference type="Proteomes" id="UP001185092">
    <property type="component" value="Unassembled WGS sequence"/>
</dbReference>
<dbReference type="InterPro" id="IPR004657">
    <property type="entry name" value="MenA"/>
</dbReference>
<organism evidence="10 11">
    <name type="scientific">Aureibacter tunicatorum</name>
    <dbReference type="NCBI Taxonomy" id="866807"/>
    <lineage>
        <taxon>Bacteria</taxon>
        <taxon>Pseudomonadati</taxon>
        <taxon>Bacteroidota</taxon>
        <taxon>Cytophagia</taxon>
        <taxon>Cytophagales</taxon>
        <taxon>Persicobacteraceae</taxon>
        <taxon>Aureibacter</taxon>
    </lineage>
</organism>
<evidence type="ECO:0000256" key="9">
    <source>
        <dbReference type="NCBIfam" id="TIGR00751"/>
    </source>
</evidence>
<dbReference type="HAMAP" id="MF_01937">
    <property type="entry name" value="MenA_1"/>
    <property type="match status" value="1"/>
</dbReference>
<dbReference type="EMBL" id="JAVDQD010000006">
    <property type="protein sequence ID" value="MDR6240904.1"/>
    <property type="molecule type" value="Genomic_DNA"/>
</dbReference>